<dbReference type="InterPro" id="IPR002686">
    <property type="entry name" value="Transposase_17"/>
</dbReference>
<dbReference type="EMBL" id="MBEW02000011">
    <property type="protein sequence ID" value="RDY21133.1"/>
    <property type="molecule type" value="Genomic_DNA"/>
</dbReference>
<dbReference type="Pfam" id="PF01797">
    <property type="entry name" value="Y1_Tnp"/>
    <property type="match status" value="1"/>
</dbReference>
<dbReference type="SUPFAM" id="SSF143422">
    <property type="entry name" value="Transposase IS200-like"/>
    <property type="match status" value="1"/>
</dbReference>
<dbReference type="GO" id="GO:0006313">
    <property type="term" value="P:DNA transposition"/>
    <property type="evidence" value="ECO:0007669"/>
    <property type="project" value="InterPro"/>
</dbReference>
<dbReference type="RefSeq" id="WP_068913907.1">
    <property type="nucleotide sequence ID" value="NZ_MBEW02000011.1"/>
</dbReference>
<feature type="domain" description="Transposase IS200-like" evidence="1">
    <location>
        <begin position="7"/>
        <end position="50"/>
    </location>
</feature>
<dbReference type="STRING" id="1871336.BBG48_04655"/>
<dbReference type="Gene3D" id="3.30.70.1290">
    <property type="entry name" value="Transposase IS200-like"/>
    <property type="match status" value="1"/>
</dbReference>
<organism evidence="2 3">
    <name type="scientific">Criibacterium bergeronii</name>
    <dbReference type="NCBI Taxonomy" id="1871336"/>
    <lineage>
        <taxon>Bacteria</taxon>
        <taxon>Bacillati</taxon>
        <taxon>Bacillota</taxon>
        <taxon>Clostridia</taxon>
        <taxon>Peptostreptococcales</taxon>
        <taxon>Filifactoraceae</taxon>
        <taxon>Criibacterium</taxon>
    </lineage>
</organism>
<reference evidence="2 3" key="1">
    <citation type="journal article" date="2016" name="Genome Announc.">
        <title>Draft Genome Sequence of Criibacterium bergeronii gen. nov., sp. nov., Strain CCRI-22567T, Isolated from a Vaginal Sample from a Woman with Bacterial Vaginosis.</title>
        <authorList>
            <person name="Maheux A.F."/>
            <person name="Berube E."/>
            <person name="Boudreau D.K."/>
            <person name="Raymond F."/>
            <person name="Corbeil J."/>
            <person name="Roy P.H."/>
            <person name="Boissinot M."/>
            <person name="Omar R.F."/>
        </authorList>
    </citation>
    <scope>NUCLEOTIDE SEQUENCE [LARGE SCALE GENOMIC DNA]</scope>
    <source>
        <strain evidence="2 3">CCRI-22567</strain>
    </source>
</reference>
<name>A0A371IKY7_9FIRM</name>
<accession>A0A371IKY7</accession>
<dbReference type="AlphaFoldDB" id="A0A371IKY7"/>
<protein>
    <recommendedName>
        <fullName evidence="1">Transposase IS200-like domain-containing protein</fullName>
    </recommendedName>
</protein>
<gene>
    <name evidence="2" type="ORF">BBG48_006290</name>
</gene>
<evidence type="ECO:0000313" key="2">
    <source>
        <dbReference type="EMBL" id="RDY21133.1"/>
    </source>
</evidence>
<dbReference type="Proteomes" id="UP000093352">
    <property type="component" value="Unassembled WGS sequence"/>
</dbReference>
<dbReference type="InterPro" id="IPR036515">
    <property type="entry name" value="Transposase_17_sf"/>
</dbReference>
<proteinExistence type="predicted"/>
<keyword evidence="3" id="KW-1185">Reference proteome</keyword>
<sequence>MLGGNNKNIIFYEDYIKFQETILRFKEEFEIYIYAYALMDNHIHLLVEEANEKLPTFFRKVCASFVY</sequence>
<comment type="caution">
    <text evidence="2">The sequence shown here is derived from an EMBL/GenBank/DDBJ whole genome shotgun (WGS) entry which is preliminary data.</text>
</comment>
<evidence type="ECO:0000259" key="1">
    <source>
        <dbReference type="Pfam" id="PF01797"/>
    </source>
</evidence>
<dbReference type="GO" id="GO:0004803">
    <property type="term" value="F:transposase activity"/>
    <property type="evidence" value="ECO:0007669"/>
    <property type="project" value="InterPro"/>
</dbReference>
<dbReference type="GO" id="GO:0003677">
    <property type="term" value="F:DNA binding"/>
    <property type="evidence" value="ECO:0007669"/>
    <property type="project" value="InterPro"/>
</dbReference>
<evidence type="ECO:0000313" key="3">
    <source>
        <dbReference type="Proteomes" id="UP000093352"/>
    </source>
</evidence>